<dbReference type="GO" id="GO:0008017">
    <property type="term" value="F:microtubule binding"/>
    <property type="evidence" value="ECO:0007669"/>
    <property type="project" value="InterPro"/>
</dbReference>
<dbReference type="CDD" id="cd22248">
    <property type="entry name" value="Rcc_KIF21"/>
    <property type="match status" value="1"/>
</dbReference>
<evidence type="ECO:0000256" key="2">
    <source>
        <dbReference type="ARBA" id="ARBA00004279"/>
    </source>
</evidence>
<dbReference type="InterPro" id="IPR027640">
    <property type="entry name" value="Kinesin-like_fam"/>
</dbReference>
<dbReference type="Gene3D" id="2.130.10.10">
    <property type="entry name" value="YVTN repeat-like/Quinoprotein amine dehydrogenase"/>
    <property type="match status" value="2"/>
</dbReference>
<reference evidence="22" key="1">
    <citation type="submission" date="2025-08" db="UniProtKB">
        <authorList>
            <consortium name="RefSeq"/>
        </authorList>
    </citation>
    <scope>IDENTIFICATION</scope>
    <source>
        <tissue evidence="22">Tentacle</tissue>
    </source>
</reference>
<evidence type="ECO:0000256" key="4">
    <source>
        <dbReference type="ARBA" id="ARBA00004624"/>
    </source>
</evidence>
<feature type="region of interest" description="Disordered" evidence="19">
    <location>
        <begin position="794"/>
        <end position="829"/>
    </location>
</feature>
<feature type="compositionally biased region" description="Low complexity" evidence="19">
    <location>
        <begin position="1228"/>
        <end position="1243"/>
    </location>
</feature>
<dbReference type="InterPro" id="IPR036322">
    <property type="entry name" value="WD40_repeat_dom_sf"/>
</dbReference>
<evidence type="ECO:0000256" key="11">
    <source>
        <dbReference type="ARBA" id="ARBA00022840"/>
    </source>
</evidence>
<dbReference type="KEGG" id="aten:116302798"/>
<dbReference type="PROSITE" id="PS50067">
    <property type="entry name" value="KINESIN_MOTOR_2"/>
    <property type="match status" value="1"/>
</dbReference>
<evidence type="ECO:0000256" key="10">
    <source>
        <dbReference type="ARBA" id="ARBA00022741"/>
    </source>
</evidence>
<dbReference type="PANTHER" id="PTHR47969">
    <property type="entry name" value="CHROMOSOME-ASSOCIATED KINESIN KIF4A-RELATED"/>
    <property type="match status" value="1"/>
</dbReference>
<dbReference type="FunCoup" id="A0A6P8IMG5">
    <property type="interactions" value="399"/>
</dbReference>
<dbReference type="SMART" id="SM00129">
    <property type="entry name" value="KISc"/>
    <property type="match status" value="1"/>
</dbReference>
<dbReference type="GO" id="GO:0005875">
    <property type="term" value="C:microtubule associated complex"/>
    <property type="evidence" value="ECO:0007669"/>
    <property type="project" value="TreeGrafter"/>
</dbReference>
<dbReference type="GO" id="GO:0030426">
    <property type="term" value="C:growth cone"/>
    <property type="evidence" value="ECO:0007669"/>
    <property type="project" value="UniProtKB-SubCell"/>
</dbReference>
<dbReference type="InterPro" id="IPR027417">
    <property type="entry name" value="P-loop_NTPase"/>
</dbReference>
<keyword evidence="21" id="KW-1185">Reference proteome</keyword>
<dbReference type="CDD" id="cd00200">
    <property type="entry name" value="WD40"/>
    <property type="match status" value="1"/>
</dbReference>
<feature type="coiled-coil region" evidence="18">
    <location>
        <begin position="892"/>
        <end position="953"/>
    </location>
</feature>
<dbReference type="SUPFAM" id="SSF50978">
    <property type="entry name" value="WD40 repeat-like"/>
    <property type="match status" value="1"/>
</dbReference>
<keyword evidence="8" id="KW-0493">Microtubule</keyword>
<dbReference type="InterPro" id="IPR001680">
    <property type="entry name" value="WD40_rpt"/>
</dbReference>
<dbReference type="FunFam" id="2.130.10.10:FF:000164">
    <property type="entry name" value="Kinesin family member 21A"/>
    <property type="match status" value="1"/>
</dbReference>
<dbReference type="Pfam" id="PF00400">
    <property type="entry name" value="WD40"/>
    <property type="match status" value="5"/>
</dbReference>
<evidence type="ECO:0000256" key="6">
    <source>
        <dbReference type="ARBA" id="ARBA00022553"/>
    </source>
</evidence>
<evidence type="ECO:0000256" key="16">
    <source>
        <dbReference type="PROSITE-ProRule" id="PRU00221"/>
    </source>
</evidence>
<dbReference type="GO" id="GO:0005874">
    <property type="term" value="C:microtubule"/>
    <property type="evidence" value="ECO:0007669"/>
    <property type="project" value="UniProtKB-KW"/>
</dbReference>
<keyword evidence="5" id="KW-0963">Cytoplasm</keyword>
<evidence type="ECO:0000256" key="19">
    <source>
        <dbReference type="SAM" id="MobiDB-lite"/>
    </source>
</evidence>
<evidence type="ECO:0000256" key="8">
    <source>
        <dbReference type="ARBA" id="ARBA00022701"/>
    </source>
</evidence>
<evidence type="ECO:0000256" key="13">
    <source>
        <dbReference type="ARBA" id="ARBA00023175"/>
    </source>
</evidence>
<dbReference type="PROSITE" id="PS50082">
    <property type="entry name" value="WD_REPEATS_2"/>
    <property type="match status" value="3"/>
</dbReference>
<sequence length="1626" mass="181338">MTNKGDDTSVRVALRIRPQSAAEQINMCRVCTTVTPGHPQVILGKDKAFTFDHVFNVETIQDQVYNTCVKDLVNGCLDGYNATVLAYGQTGSGKTYTMGTGFDVNIDPEEEGIVPRAVGHLFNGIEKRKLEAKQRNEPQPDFKVTVQFMELYNEDLIDLFDADGRGRKANHVKIHEDPNGLIYCMGVTMKNVKSALDTLNCLQQGALLRTTASTNMNTHSSRSHAIFTIQIKQQRVVRTSEGDKGSNSNYEYEMLSAKFNFVDLAGSERLKRTGATGDRAKEGISINCGLLALGNVISALGDVTKRGIHVPYRDSKLTRLLQDSLGGNSCTLMIACISPSDRDFMETLNTLKYANRARNIKNKVVVNQDKASKQISMLRAEIQKLTMELVEFRQGKRVSNMEGESDVTLENDLLKSENEKLRMRIKALSSTVDSQSYRITDLMSAKAMADLEGVHVDGGVENLIQNYLREIEELRNKLTQSEVMATAITRNNYLKSRTGHAVSTDSSTTILELAKSDLAKQKQKAQKLRKSSNSTKEENEETKENSSDDELSSGDEEDDDEEEEEDVDDNDDNDDSEEKGKDGSGDESSSSEENEDSEAGAQVVEELAELTTEIEIKEKLVEELEASHQRMLIMKTQYEEKLSLLTHKIKETEVERDQVLRNIKDQDSEAAKQAKHIKEEYEKKLSNLKTELKKLQVAKKNHAQLLRDKARNEQQLKIYTNELNEMKKVKARLMKQMKDEVAKSKQHEMAKNKEIAQLKKVSRMREIAIRNLETEKRQKELILKRKQDEVKALRRQQKPVSGALGAKKNQVTSQPVNGNEPQAENEPSGYGTYGYRGSSVYNKPYGGPPRIGLAAREKRKRVTIEQAIKMAKKKWDHIERKVGALVIQRQTISNLEKDMDRWIKNRNELSKQLEECTNKYNKAKEDEEDESIIQELKDQLEAHTLHMDYIQENIDSCQTCIIEMEDPGNTTTELNELISSCMLHEARALSTHFLSNIISLGQIISAKEATIKELEGLLEITKEHNTIQQTLLSHVLAQGRSLSAENLASGADPVTLNNVNELLRLSTGSLHSLGGGTDDGNLSSGSGSSKSRDKARRRTGCREDFLYPERVKAKKSPSLNSLKDNDDTNGPLVPTGATEFKPSKQISPELMQKLLELDKARKDANDNRAMNGNVKSSIIQSISDTSQSQEGDGKDIIPAGYQTLPASLVRGNLRSKSARNYQSSKYGPSPATSQQPKSQPSSPTMSRKNFDRNQDIGNDDGGSQKNENVFSRLTSNLGNDSDPDVGRMLPLRPPTGKPSALVCTYAATGHNSAVLSVDVTDDYMFTGSKDKTVKVWDLNTGEEVMSLSGHKRDVVAVRYCKLTKILYSVSQNIIKLWDLRQESGKCIKTLSPQTGSSISGFISGITSDTQINDLQISSTATSLYAAMGNTVRIWDLKMYSMTGKLGGHAGPVMAVLERRRDNDTLVFTGSRDHFIKIFELGEGSAGVQTSKYKLEPPHYDGVQCLSIRGTALFSGSRDNSIKKWDYTTQDLQQHLIGAHSDWICALDFLPQSSVLLSGCRRGVLKLWQSDTCQQICEVKAHRHPINAITTNSSCVFTASSDRLVRLWRVTGTLEEQLEDLKQSVQV</sequence>
<feature type="compositionally biased region" description="Low complexity" evidence="19">
    <location>
        <begin position="1176"/>
        <end position="1189"/>
    </location>
</feature>
<dbReference type="InterPro" id="IPR056533">
    <property type="entry name" value="KIF21A/B_hel_1"/>
</dbReference>
<dbReference type="InParanoid" id="A0A6P8IMG5"/>
<keyword evidence="9" id="KW-0677">Repeat</keyword>
<dbReference type="GO" id="GO:0003777">
    <property type="term" value="F:microtubule motor activity"/>
    <property type="evidence" value="ECO:0007669"/>
    <property type="project" value="InterPro"/>
</dbReference>
<keyword evidence="14" id="KW-0206">Cytoskeleton</keyword>
<name>A0A6P8IMG5_ACTTE</name>
<feature type="domain" description="Kinesin motor" evidence="20">
    <location>
        <begin position="9"/>
        <end position="360"/>
    </location>
</feature>
<dbReference type="InterPro" id="IPR056532">
    <property type="entry name" value="KIF21A/B_hel_2"/>
</dbReference>
<dbReference type="InterPro" id="IPR019821">
    <property type="entry name" value="Kinesin_motor_CS"/>
</dbReference>
<dbReference type="GO" id="GO:0007052">
    <property type="term" value="P:mitotic spindle organization"/>
    <property type="evidence" value="ECO:0007669"/>
    <property type="project" value="TreeGrafter"/>
</dbReference>
<dbReference type="Pfam" id="PF00225">
    <property type="entry name" value="Kinesin"/>
    <property type="match status" value="1"/>
</dbReference>
<feature type="compositionally biased region" description="Low complexity" evidence="19">
    <location>
        <begin position="1079"/>
        <end position="1089"/>
    </location>
</feature>
<evidence type="ECO:0000259" key="20">
    <source>
        <dbReference type="PROSITE" id="PS50067"/>
    </source>
</evidence>
<gene>
    <name evidence="22" type="primary">LOC116302798</name>
</gene>
<evidence type="ECO:0000313" key="22">
    <source>
        <dbReference type="RefSeq" id="XP_031568029.1"/>
    </source>
</evidence>
<dbReference type="OrthoDB" id="3176171at2759"/>
<dbReference type="CDD" id="cd01372">
    <property type="entry name" value="KISc_KIF4"/>
    <property type="match status" value="1"/>
</dbReference>
<keyword evidence="10 17" id="KW-0547">Nucleotide-binding</keyword>
<keyword evidence="6" id="KW-0597">Phosphoprotein</keyword>
<dbReference type="PANTHER" id="PTHR47969:SF28">
    <property type="entry name" value="KINESIN-LIKE PROTEIN KIF21B"/>
    <property type="match status" value="1"/>
</dbReference>
<feature type="region of interest" description="Disordered" evidence="19">
    <location>
        <begin position="1073"/>
        <end position="1147"/>
    </location>
</feature>
<feature type="coiled-coil region" evidence="18">
    <location>
        <begin position="368"/>
        <end position="431"/>
    </location>
</feature>
<evidence type="ECO:0000256" key="14">
    <source>
        <dbReference type="ARBA" id="ARBA00023212"/>
    </source>
</evidence>
<feature type="compositionally biased region" description="Polar residues" evidence="19">
    <location>
        <begin position="809"/>
        <end position="822"/>
    </location>
</feature>
<feature type="repeat" description="WD" evidence="16">
    <location>
        <begin position="1536"/>
        <end position="1568"/>
    </location>
</feature>
<evidence type="ECO:0000256" key="1">
    <source>
        <dbReference type="ARBA" id="ARBA00004245"/>
    </source>
</evidence>
<evidence type="ECO:0000256" key="18">
    <source>
        <dbReference type="SAM" id="Coils"/>
    </source>
</evidence>
<dbReference type="GO" id="GO:0007018">
    <property type="term" value="P:microtubule-based movement"/>
    <property type="evidence" value="ECO:0007669"/>
    <property type="project" value="InterPro"/>
</dbReference>
<dbReference type="InterPro" id="IPR036961">
    <property type="entry name" value="Kinesin_motor_dom_sf"/>
</dbReference>
<dbReference type="RefSeq" id="XP_031568029.1">
    <property type="nucleotide sequence ID" value="XM_031712169.1"/>
</dbReference>
<dbReference type="Pfam" id="PF25764">
    <property type="entry name" value="KIF21A_4th"/>
    <property type="match status" value="1"/>
</dbReference>
<dbReference type="GeneID" id="116302798"/>
<evidence type="ECO:0000256" key="3">
    <source>
        <dbReference type="ARBA" id="ARBA00004489"/>
    </source>
</evidence>
<feature type="repeat" description="WD" evidence="16">
    <location>
        <begin position="1307"/>
        <end position="1346"/>
    </location>
</feature>
<proteinExistence type="inferred from homology"/>
<feature type="region of interest" description="Disordered" evidence="19">
    <location>
        <begin position="521"/>
        <end position="601"/>
    </location>
</feature>
<feature type="region of interest" description="Disordered" evidence="19">
    <location>
        <begin position="1163"/>
        <end position="1199"/>
    </location>
</feature>
<dbReference type="Gene3D" id="3.40.850.10">
    <property type="entry name" value="Kinesin motor domain"/>
    <property type="match status" value="1"/>
</dbReference>
<dbReference type="PROSITE" id="PS00411">
    <property type="entry name" value="KINESIN_MOTOR_1"/>
    <property type="match status" value="1"/>
</dbReference>
<evidence type="ECO:0000256" key="12">
    <source>
        <dbReference type="ARBA" id="ARBA00023054"/>
    </source>
</evidence>
<keyword evidence="13 17" id="KW-0505">Motor protein</keyword>
<keyword evidence="7 16" id="KW-0853">WD repeat</keyword>
<feature type="compositionally biased region" description="Acidic residues" evidence="19">
    <location>
        <begin position="589"/>
        <end position="598"/>
    </location>
</feature>
<dbReference type="SMART" id="SM00320">
    <property type="entry name" value="WD40"/>
    <property type="match status" value="7"/>
</dbReference>
<evidence type="ECO:0000256" key="5">
    <source>
        <dbReference type="ARBA" id="ARBA00022490"/>
    </source>
</evidence>
<protein>
    <submittedName>
        <fullName evidence="22">Kinesin-like protein KIF21A</fullName>
    </submittedName>
</protein>
<evidence type="ECO:0000313" key="21">
    <source>
        <dbReference type="Proteomes" id="UP000515163"/>
    </source>
</evidence>
<feature type="compositionally biased region" description="Basic and acidic residues" evidence="19">
    <location>
        <begin position="1100"/>
        <end position="1111"/>
    </location>
</feature>
<dbReference type="SUPFAM" id="SSF52540">
    <property type="entry name" value="P-loop containing nucleoside triphosphate hydrolases"/>
    <property type="match status" value="1"/>
</dbReference>
<dbReference type="GO" id="GO:0030425">
    <property type="term" value="C:dendrite"/>
    <property type="evidence" value="ECO:0007669"/>
    <property type="project" value="UniProtKB-SubCell"/>
</dbReference>
<feature type="compositionally biased region" description="Polar residues" evidence="19">
    <location>
        <begin position="1261"/>
        <end position="1279"/>
    </location>
</feature>
<dbReference type="PROSITE" id="PS50294">
    <property type="entry name" value="WD_REPEATS_REGION"/>
    <property type="match status" value="1"/>
</dbReference>
<comment type="similarity">
    <text evidence="17">Belongs to the TRAFAC class myosin-kinesin ATPase superfamily. Kinesin family.</text>
</comment>
<dbReference type="InterPro" id="IPR001752">
    <property type="entry name" value="Kinesin_motor_dom"/>
</dbReference>
<organism evidence="21 22">
    <name type="scientific">Actinia tenebrosa</name>
    <name type="common">Australian red waratah sea anemone</name>
    <dbReference type="NCBI Taxonomy" id="6105"/>
    <lineage>
        <taxon>Eukaryota</taxon>
        <taxon>Metazoa</taxon>
        <taxon>Cnidaria</taxon>
        <taxon>Anthozoa</taxon>
        <taxon>Hexacorallia</taxon>
        <taxon>Actiniaria</taxon>
        <taxon>Actiniidae</taxon>
        <taxon>Actinia</taxon>
    </lineage>
</organism>
<keyword evidence="15" id="KW-0966">Cell projection</keyword>
<feature type="binding site" evidence="17">
    <location>
        <begin position="88"/>
        <end position="95"/>
    </location>
    <ligand>
        <name>ATP</name>
        <dbReference type="ChEBI" id="CHEBI:30616"/>
    </ligand>
</feature>
<dbReference type="Proteomes" id="UP000515163">
    <property type="component" value="Unplaced"/>
</dbReference>
<evidence type="ECO:0000256" key="9">
    <source>
        <dbReference type="ARBA" id="ARBA00022737"/>
    </source>
</evidence>
<feature type="compositionally biased region" description="Acidic residues" evidence="19">
    <location>
        <begin position="547"/>
        <end position="577"/>
    </location>
</feature>
<accession>A0A6P8IMG5</accession>
<evidence type="ECO:0000256" key="15">
    <source>
        <dbReference type="ARBA" id="ARBA00023273"/>
    </source>
</evidence>
<feature type="coiled-coil region" evidence="18">
    <location>
        <begin position="607"/>
        <end position="743"/>
    </location>
</feature>
<keyword evidence="12 18" id="KW-0175">Coiled coil</keyword>
<dbReference type="Pfam" id="PF23204">
    <property type="entry name" value="KIF21A_2nd"/>
    <property type="match status" value="1"/>
</dbReference>
<dbReference type="PROSITE" id="PS00678">
    <property type="entry name" value="WD_REPEATS_1"/>
    <property type="match status" value="1"/>
</dbReference>
<evidence type="ECO:0000256" key="17">
    <source>
        <dbReference type="PROSITE-ProRule" id="PRU00283"/>
    </source>
</evidence>
<evidence type="ECO:0000256" key="7">
    <source>
        <dbReference type="ARBA" id="ARBA00022574"/>
    </source>
</evidence>
<dbReference type="GO" id="GO:0005524">
    <property type="term" value="F:ATP binding"/>
    <property type="evidence" value="ECO:0007669"/>
    <property type="project" value="UniProtKB-UniRule"/>
</dbReference>
<feature type="region of interest" description="Disordered" evidence="19">
    <location>
        <begin position="1218"/>
        <end position="1293"/>
    </location>
</feature>
<dbReference type="InterPro" id="IPR015943">
    <property type="entry name" value="WD40/YVTN_repeat-like_dom_sf"/>
</dbReference>
<comment type="subcellular location">
    <subcellularLocation>
        <location evidence="3">Cell projection</location>
        <location evidence="3">Axon</location>
    </subcellularLocation>
    <subcellularLocation>
        <location evidence="2">Cell projection</location>
        <location evidence="2">Dendrite</location>
    </subcellularLocation>
    <subcellularLocation>
        <location evidence="4">Cell projection</location>
        <location evidence="4">Growth cone</location>
    </subcellularLocation>
    <subcellularLocation>
        <location evidence="1">Cytoplasm</location>
        <location evidence="1">Cytoskeleton</location>
    </subcellularLocation>
</comment>
<dbReference type="FunFam" id="3.40.850.10:FF:000011">
    <property type="entry name" value="Kinesin family member 21A"/>
    <property type="match status" value="1"/>
</dbReference>
<dbReference type="InterPro" id="IPR019775">
    <property type="entry name" value="WD40_repeat_CS"/>
</dbReference>
<feature type="compositionally biased region" description="Basic residues" evidence="19">
    <location>
        <begin position="521"/>
        <end position="530"/>
    </location>
</feature>
<dbReference type="Pfam" id="PF23203">
    <property type="entry name" value="KIF21A"/>
    <property type="match status" value="1"/>
</dbReference>
<dbReference type="PRINTS" id="PR00380">
    <property type="entry name" value="KINESINHEAVY"/>
</dbReference>
<feature type="repeat" description="WD" evidence="16">
    <location>
        <begin position="1578"/>
        <end position="1609"/>
    </location>
</feature>
<dbReference type="GO" id="GO:0051231">
    <property type="term" value="P:spindle elongation"/>
    <property type="evidence" value="ECO:0007669"/>
    <property type="project" value="TreeGrafter"/>
</dbReference>
<keyword evidence="11 17" id="KW-0067">ATP-binding</keyword>